<evidence type="ECO:0000259" key="2">
    <source>
        <dbReference type="Pfam" id="PF11127"/>
    </source>
</evidence>
<evidence type="ECO:0000313" key="3">
    <source>
        <dbReference type="EMBL" id="AKU08253.1"/>
    </source>
</evidence>
<keyword evidence="1" id="KW-1133">Transmembrane helix</keyword>
<dbReference type="InterPro" id="IPR021309">
    <property type="entry name" value="YgaP-like_TM"/>
</dbReference>
<sequence length="79" mass="8095">MVRNVGTLDRTVRLALGALLVAGGVGSYAGLFSLGFGPVPAALGAVFVAAVGVILLVTGFRRTCPLYLPFGIDTSDDRN</sequence>
<feature type="transmembrane region" description="Helical" evidence="1">
    <location>
        <begin position="12"/>
        <end position="35"/>
    </location>
</feature>
<organism evidence="3 5">
    <name type="scientific">Haloferax gibbonsii</name>
    <dbReference type="NCBI Taxonomy" id="35746"/>
    <lineage>
        <taxon>Archaea</taxon>
        <taxon>Methanobacteriati</taxon>
        <taxon>Methanobacteriota</taxon>
        <taxon>Stenosarchaea group</taxon>
        <taxon>Halobacteria</taxon>
        <taxon>Halobacteriales</taxon>
        <taxon>Haloferacaceae</taxon>
        <taxon>Haloferax</taxon>
    </lineage>
</organism>
<dbReference type="Proteomes" id="UP000663064">
    <property type="component" value="Chromosome"/>
</dbReference>
<dbReference type="Proteomes" id="UP000066124">
    <property type="component" value="Chromosome"/>
</dbReference>
<dbReference type="Pfam" id="PF11127">
    <property type="entry name" value="YgaP-like_TM"/>
    <property type="match status" value="1"/>
</dbReference>
<dbReference type="AlphaFoldDB" id="A0A0K1IVE0"/>
<feature type="transmembrane region" description="Helical" evidence="1">
    <location>
        <begin position="41"/>
        <end position="60"/>
    </location>
</feature>
<evidence type="ECO:0000313" key="5">
    <source>
        <dbReference type="Proteomes" id="UP000066124"/>
    </source>
</evidence>
<dbReference type="KEGG" id="hgi:ABY42_11125"/>
<gene>
    <name evidence="3" type="ORF">ABY42_11125</name>
    <name evidence="4" type="ORF">HfgLR_12205</name>
</gene>
<proteinExistence type="predicted"/>
<accession>A0A0K1IVE0</accession>
<dbReference type="EMBL" id="CP011947">
    <property type="protein sequence ID" value="AKU08253.1"/>
    <property type="molecule type" value="Genomic_DNA"/>
</dbReference>
<evidence type="ECO:0000256" key="1">
    <source>
        <dbReference type="SAM" id="Phobius"/>
    </source>
</evidence>
<feature type="domain" description="Inner membrane protein YgaP-like transmembrane" evidence="2">
    <location>
        <begin position="1"/>
        <end position="76"/>
    </location>
</feature>
<keyword evidence="1" id="KW-0472">Membrane</keyword>
<dbReference type="EMBL" id="CP063205">
    <property type="protein sequence ID" value="QOS12578.1"/>
    <property type="molecule type" value="Genomic_DNA"/>
</dbReference>
<dbReference type="RefSeq" id="WP_004975593.1">
    <property type="nucleotide sequence ID" value="NZ_CP011947.1"/>
</dbReference>
<dbReference type="PATRIC" id="fig|35746.4.peg.2396"/>
<reference evidence="5" key="1">
    <citation type="journal article" date="2015" name="J. Biotechnol.">
        <title>Complete genome sequence of Haloferax gibbonsii strain ARA6, a potential producer of polyhydroxyalkanoates and halocins isolated from Araruama, Rio de Janeiro, Brasil.</title>
        <authorList>
            <person name="Pinto L.H."/>
            <person name="D'Alincourt Carvalho-Assef A.P."/>
            <person name="Vieira R.P."/>
            <person name="Clementino M.M."/>
            <person name="Albano R.M."/>
        </authorList>
    </citation>
    <scope>NUCLEOTIDE SEQUENCE [LARGE SCALE GENOMIC DNA]</scope>
    <source>
        <strain evidence="5">ARA6</strain>
    </source>
</reference>
<protein>
    <submittedName>
        <fullName evidence="4">DUF2892 family protein</fullName>
    </submittedName>
</protein>
<reference evidence="4" key="3">
    <citation type="journal article" date="2021" name="Front. Microbiol.">
        <title>Cellular and Genomic Properties of Haloferax gibbonsii LR2-5, the Host of Euryarchaeal Virus HFTV1.</title>
        <authorList>
            <person name="Tittes C."/>
            <person name="Schwarzer S."/>
            <person name="Pfeiffer F."/>
            <person name="Dyall-Smith M."/>
            <person name="Rodriguez-Franco M."/>
            <person name="Oksanen H.M."/>
            <person name="Quax T.E.F."/>
        </authorList>
    </citation>
    <scope>NUCLEOTIDE SEQUENCE</scope>
    <source>
        <strain evidence="4">LR2-5</strain>
    </source>
</reference>
<evidence type="ECO:0000313" key="4">
    <source>
        <dbReference type="EMBL" id="QOS12578.1"/>
    </source>
</evidence>
<keyword evidence="1" id="KW-0812">Transmembrane</keyword>
<name>A0A0K1IVE0_HALGI</name>
<dbReference type="GeneID" id="59460108"/>
<reference evidence="3" key="2">
    <citation type="submission" date="2015-06" db="EMBL/GenBank/DDBJ databases">
        <authorList>
            <person name="Hoefler B.C."/>
            <person name="Straight P.D."/>
        </authorList>
    </citation>
    <scope>NUCLEOTIDE SEQUENCE [LARGE SCALE GENOMIC DNA]</scope>
    <source>
        <strain evidence="3">ARA6</strain>
    </source>
</reference>